<dbReference type="RefSeq" id="WP_209649326.1">
    <property type="nucleotide sequence ID" value="NZ_JAGGLL010000003.1"/>
</dbReference>
<sequence>MDKLLILYNNAEENTLEYIEKLSFIFERCECISTRDFSESYENYNIMLIYLDMSYEQKNLDFLNMLNYYKDKFKKKKLFLFTFDNNLNDYTWIKSTIEKVINHNLVDYRYINKKISEVCKYGLEIKTRIEKYNSQLDEQSLKRFIEDFISRRSVASICTSSKDSNPSTPIEYIYKDEYIYIYSEEGIEFFNNLQSNKISLSIYDDYTNFNTLRGMQISGVAYIISPKSEVYQEVLKQKNVNKWTMSNLLSVIKIKVKKVEFLNSEFKKLGYDIKQVCHY</sequence>
<reference evidence="2 3" key="1">
    <citation type="submission" date="2021-03" db="EMBL/GenBank/DDBJ databases">
        <title>Genomic Encyclopedia of Type Strains, Phase IV (KMG-IV): sequencing the most valuable type-strain genomes for metagenomic binning, comparative biology and taxonomic classification.</title>
        <authorList>
            <person name="Goeker M."/>
        </authorList>
    </citation>
    <scope>NUCLEOTIDE SEQUENCE [LARGE SCALE GENOMIC DNA]</scope>
    <source>
        <strain evidence="2 3">DSM 28650</strain>
    </source>
</reference>
<dbReference type="Pfam" id="PF01243">
    <property type="entry name" value="PNPOx_N"/>
    <property type="match status" value="1"/>
</dbReference>
<feature type="domain" description="Pyridoxamine 5'-phosphate oxidase N-terminal" evidence="1">
    <location>
        <begin position="143"/>
        <end position="262"/>
    </location>
</feature>
<organism evidence="2 3">
    <name type="scientific">Clostridium punense</name>
    <dbReference type="NCBI Taxonomy" id="1054297"/>
    <lineage>
        <taxon>Bacteria</taxon>
        <taxon>Bacillati</taxon>
        <taxon>Bacillota</taxon>
        <taxon>Clostridia</taxon>
        <taxon>Eubacteriales</taxon>
        <taxon>Clostridiaceae</taxon>
        <taxon>Clostridium</taxon>
    </lineage>
</organism>
<evidence type="ECO:0000313" key="2">
    <source>
        <dbReference type="EMBL" id="MBP2020814.1"/>
    </source>
</evidence>
<dbReference type="SUPFAM" id="SSF50475">
    <property type="entry name" value="FMN-binding split barrel"/>
    <property type="match status" value="1"/>
</dbReference>
<proteinExistence type="predicted"/>
<gene>
    <name evidence="2" type="ORF">J2Z44_000598</name>
</gene>
<comment type="caution">
    <text evidence="2">The sequence shown here is derived from an EMBL/GenBank/DDBJ whole genome shotgun (WGS) entry which is preliminary data.</text>
</comment>
<dbReference type="Proteomes" id="UP001519308">
    <property type="component" value="Unassembled WGS sequence"/>
</dbReference>
<dbReference type="EMBL" id="JAGGLL010000003">
    <property type="protein sequence ID" value="MBP2020814.1"/>
    <property type="molecule type" value="Genomic_DNA"/>
</dbReference>
<dbReference type="InterPro" id="IPR011576">
    <property type="entry name" value="Pyridox_Oxase_N"/>
</dbReference>
<evidence type="ECO:0000259" key="1">
    <source>
        <dbReference type="Pfam" id="PF01243"/>
    </source>
</evidence>
<accession>A0ABS4JZ56</accession>
<dbReference type="Gene3D" id="2.30.110.10">
    <property type="entry name" value="Electron Transport, Fmn-binding Protein, Chain A"/>
    <property type="match status" value="1"/>
</dbReference>
<protein>
    <recommendedName>
        <fullName evidence="1">Pyridoxamine 5'-phosphate oxidase N-terminal domain-containing protein</fullName>
    </recommendedName>
</protein>
<evidence type="ECO:0000313" key="3">
    <source>
        <dbReference type="Proteomes" id="UP001519308"/>
    </source>
</evidence>
<name>A0ABS4JZ56_9CLOT</name>
<dbReference type="InterPro" id="IPR012349">
    <property type="entry name" value="Split_barrel_FMN-bd"/>
</dbReference>
<keyword evidence="3" id="KW-1185">Reference proteome</keyword>